<accession>A0A420E796</accession>
<dbReference type="GO" id="GO:0006259">
    <property type="term" value="P:DNA metabolic process"/>
    <property type="evidence" value="ECO:0007669"/>
    <property type="project" value="UniProtKB-ARBA"/>
</dbReference>
<dbReference type="AlphaFoldDB" id="A0A420E796"/>
<evidence type="ECO:0000256" key="1">
    <source>
        <dbReference type="ARBA" id="ARBA00009921"/>
    </source>
</evidence>
<dbReference type="PANTHER" id="PTHR11046">
    <property type="entry name" value="OLIGORIBONUCLEASE, MITOCHONDRIAL"/>
    <property type="match status" value="1"/>
</dbReference>
<dbReference type="Proteomes" id="UP000286482">
    <property type="component" value="Unassembled WGS sequence"/>
</dbReference>
<comment type="function">
    <text evidence="6">3'-to-5' exoribonuclease specific for small oligoribonucleotides.</text>
</comment>
<dbReference type="OrthoDB" id="9801329at2"/>
<comment type="subcellular location">
    <subcellularLocation>
        <location evidence="6">Cytoplasm</location>
    </subcellularLocation>
</comment>
<keyword evidence="9" id="KW-1185">Reference proteome</keyword>
<protein>
    <recommendedName>
        <fullName evidence="5 6">Oligoribonuclease</fullName>
        <ecNumber evidence="6">3.1.-.-</ecNumber>
    </recommendedName>
</protein>
<comment type="similarity">
    <text evidence="1 6">Belongs to the oligoribonuclease family.</text>
</comment>
<name>A0A420E796_9ALTE</name>
<evidence type="ECO:0000256" key="6">
    <source>
        <dbReference type="HAMAP-Rule" id="MF_00045"/>
    </source>
</evidence>
<evidence type="ECO:0000313" key="9">
    <source>
        <dbReference type="Proteomes" id="UP000286482"/>
    </source>
</evidence>
<dbReference type="GO" id="GO:0005737">
    <property type="term" value="C:cytoplasm"/>
    <property type="evidence" value="ECO:0007669"/>
    <property type="project" value="UniProtKB-SubCell"/>
</dbReference>
<sequence>MAASEQNLIWVDMEMTGLDPLTDKVLEIACIATDSQLNVLAESEVVVVHQSEAVLARMDEWCTNTHTNSGLVARVRATEVNENEAEQQILAFVKKWVPEGATPMCGNSIHQDRHFMKHHLPNLEKHFHYRNIDVSTIKELARRWRPDILAGVKKSGAHLAIDDIRESLAELQHYADHFFKLDGK</sequence>
<keyword evidence="3 6" id="KW-0378">Hydrolase</keyword>
<dbReference type="EMBL" id="RAQO01000009">
    <property type="protein sequence ID" value="RKF14520.1"/>
    <property type="molecule type" value="Genomic_DNA"/>
</dbReference>
<dbReference type="RefSeq" id="WP_120356331.1">
    <property type="nucleotide sequence ID" value="NZ_RAQO01000009.1"/>
</dbReference>
<evidence type="ECO:0000313" key="8">
    <source>
        <dbReference type="EMBL" id="RKF14520.1"/>
    </source>
</evidence>
<dbReference type="InterPro" id="IPR012337">
    <property type="entry name" value="RNaseH-like_sf"/>
</dbReference>
<dbReference type="GO" id="GO:0003676">
    <property type="term" value="F:nucleic acid binding"/>
    <property type="evidence" value="ECO:0007669"/>
    <property type="project" value="InterPro"/>
</dbReference>
<dbReference type="GO" id="GO:0000175">
    <property type="term" value="F:3'-5'-RNA exonuclease activity"/>
    <property type="evidence" value="ECO:0007669"/>
    <property type="project" value="InterPro"/>
</dbReference>
<keyword evidence="2 6" id="KW-0540">Nuclease</keyword>
<keyword evidence="4 6" id="KW-0269">Exonuclease</keyword>
<dbReference type="InterPro" id="IPR013520">
    <property type="entry name" value="Ribonucl_H"/>
</dbReference>
<dbReference type="Gene3D" id="3.30.420.10">
    <property type="entry name" value="Ribonuclease H-like superfamily/Ribonuclease H"/>
    <property type="match status" value="1"/>
</dbReference>
<dbReference type="HAMAP" id="MF_00045">
    <property type="entry name" value="Oligoribonuclease"/>
    <property type="match status" value="1"/>
</dbReference>
<gene>
    <name evidence="6" type="primary">orn</name>
    <name evidence="8" type="ORF">DBZ36_17880</name>
</gene>
<dbReference type="InterPro" id="IPR036397">
    <property type="entry name" value="RNaseH_sf"/>
</dbReference>
<reference evidence="8 9" key="1">
    <citation type="submission" date="2018-09" db="EMBL/GenBank/DDBJ databases">
        <authorList>
            <person name="Wang Z."/>
        </authorList>
    </citation>
    <scope>NUCLEOTIDE SEQUENCE [LARGE SCALE GENOMIC DNA]</scope>
    <source>
        <strain evidence="8 9">ALS 81</strain>
    </source>
</reference>
<dbReference type="Pfam" id="PF00929">
    <property type="entry name" value="RNase_T"/>
    <property type="match status" value="1"/>
</dbReference>
<feature type="active site" evidence="6">
    <location>
        <position position="129"/>
    </location>
</feature>
<dbReference type="EC" id="3.1.-.-" evidence="6"/>
<evidence type="ECO:0000259" key="7">
    <source>
        <dbReference type="SMART" id="SM00479"/>
    </source>
</evidence>
<evidence type="ECO:0000256" key="2">
    <source>
        <dbReference type="ARBA" id="ARBA00022722"/>
    </source>
</evidence>
<dbReference type="NCBIfam" id="NF003765">
    <property type="entry name" value="PRK05359.1"/>
    <property type="match status" value="1"/>
</dbReference>
<dbReference type="InterPro" id="IPR022894">
    <property type="entry name" value="Oligoribonuclease"/>
</dbReference>
<comment type="caution">
    <text evidence="8">The sequence shown here is derived from an EMBL/GenBank/DDBJ whole genome shotgun (WGS) entry which is preliminary data.</text>
</comment>
<proteinExistence type="inferred from homology"/>
<evidence type="ECO:0000256" key="4">
    <source>
        <dbReference type="ARBA" id="ARBA00022839"/>
    </source>
</evidence>
<evidence type="ECO:0000256" key="5">
    <source>
        <dbReference type="ARBA" id="ARBA00070964"/>
    </source>
</evidence>
<feature type="domain" description="Exonuclease" evidence="7">
    <location>
        <begin position="7"/>
        <end position="180"/>
    </location>
</feature>
<dbReference type="FunFam" id="3.30.420.10:FF:000003">
    <property type="entry name" value="Oligoribonuclease"/>
    <property type="match status" value="1"/>
</dbReference>
<dbReference type="PANTHER" id="PTHR11046:SF0">
    <property type="entry name" value="OLIGORIBONUCLEASE, MITOCHONDRIAL"/>
    <property type="match status" value="1"/>
</dbReference>
<dbReference type="SMART" id="SM00479">
    <property type="entry name" value="EXOIII"/>
    <property type="match status" value="1"/>
</dbReference>
<dbReference type="CDD" id="cd06135">
    <property type="entry name" value="Orn"/>
    <property type="match status" value="1"/>
</dbReference>
<dbReference type="SUPFAM" id="SSF53098">
    <property type="entry name" value="Ribonuclease H-like"/>
    <property type="match status" value="1"/>
</dbReference>
<keyword evidence="6" id="KW-0963">Cytoplasm</keyword>
<organism evidence="8 9">
    <name type="scientific">Alginatibacterium sediminis</name>
    <dbReference type="NCBI Taxonomy" id="2164068"/>
    <lineage>
        <taxon>Bacteria</taxon>
        <taxon>Pseudomonadati</taxon>
        <taxon>Pseudomonadota</taxon>
        <taxon>Gammaproteobacteria</taxon>
        <taxon>Alteromonadales</taxon>
        <taxon>Alteromonadaceae</taxon>
        <taxon>Alginatibacterium</taxon>
    </lineage>
</organism>
<evidence type="ECO:0000256" key="3">
    <source>
        <dbReference type="ARBA" id="ARBA00022801"/>
    </source>
</evidence>